<feature type="domain" description="Lipid A biosynthesis N-terminal" evidence="2">
    <location>
        <begin position="16"/>
        <end position="87"/>
    </location>
</feature>
<gene>
    <name evidence="3" type="ORF">HYS17_03595</name>
</gene>
<dbReference type="GO" id="GO:0016020">
    <property type="term" value="C:membrane"/>
    <property type="evidence" value="ECO:0007669"/>
    <property type="project" value="GOC"/>
</dbReference>
<reference evidence="3 4" key="1">
    <citation type="submission" date="2020-07" db="EMBL/GenBank/DDBJ databases">
        <title>Huge and variable diversity of episymbiotic CPR bacteria and DPANN archaea in groundwater ecosystems.</title>
        <authorList>
            <person name="He C.Y."/>
            <person name="Keren R."/>
            <person name="Whittaker M."/>
            <person name="Farag I.F."/>
            <person name="Doudna J."/>
            <person name="Cate J.H.D."/>
            <person name="Banfield J.F."/>
        </authorList>
    </citation>
    <scope>NUCLEOTIDE SEQUENCE [LARGE SCALE GENOMIC DNA]</scope>
    <source>
        <strain evidence="3">NC_groundwater_70_Ag_B-0.1um_54_66</strain>
    </source>
</reference>
<evidence type="ECO:0000259" key="2">
    <source>
        <dbReference type="SMART" id="SM01259"/>
    </source>
</evidence>
<dbReference type="Proteomes" id="UP000595362">
    <property type="component" value="Chromosome"/>
</dbReference>
<feature type="transmembrane region" description="Helical" evidence="1">
    <location>
        <begin position="46"/>
        <end position="64"/>
    </location>
</feature>
<dbReference type="InterPro" id="IPR011499">
    <property type="entry name" value="Lipid_A_biosynth_N"/>
</dbReference>
<sequence>MLSIPAFSAETIWLIVGFIGQALFFGRFLVQWLASEKAKRSVIPHAFWYFSIGGGLTLFVYALYRQDPVFILGQSTGLLIYARNLYFIRRNSKPVSTQEFPVSR</sequence>
<keyword evidence="1" id="KW-0812">Transmembrane</keyword>
<dbReference type="GO" id="GO:0008915">
    <property type="term" value="F:lipid-A-disaccharide synthase activity"/>
    <property type="evidence" value="ECO:0007669"/>
    <property type="project" value="InterPro"/>
</dbReference>
<proteinExistence type="predicted"/>
<dbReference type="PIRSF" id="PIRSF028440">
    <property type="entry name" value="UCP_LAB_N"/>
    <property type="match status" value="1"/>
</dbReference>
<feature type="transmembrane region" description="Helical" evidence="1">
    <location>
        <begin position="12"/>
        <end position="34"/>
    </location>
</feature>
<dbReference type="GO" id="GO:0009245">
    <property type="term" value="P:lipid A biosynthetic process"/>
    <property type="evidence" value="ECO:0007669"/>
    <property type="project" value="InterPro"/>
</dbReference>
<organism evidence="3 4">
    <name type="scientific">Micavibrio aeruginosavorus</name>
    <dbReference type="NCBI Taxonomy" id="349221"/>
    <lineage>
        <taxon>Bacteria</taxon>
        <taxon>Pseudomonadati</taxon>
        <taxon>Bdellovibrionota</taxon>
        <taxon>Bdellovibrionia</taxon>
        <taxon>Bdellovibrionales</taxon>
        <taxon>Pseudobdellovibrionaceae</taxon>
        <taxon>Micavibrio</taxon>
    </lineage>
</organism>
<accession>A0A7T5R4E6</accession>
<evidence type="ECO:0000313" key="4">
    <source>
        <dbReference type="Proteomes" id="UP000595362"/>
    </source>
</evidence>
<dbReference type="Pfam" id="PF07578">
    <property type="entry name" value="LAB_N"/>
    <property type="match status" value="1"/>
</dbReference>
<name>A0A7T5R4E6_9BACT</name>
<protein>
    <submittedName>
        <fullName evidence="3">Lipid-A-disaccharide synthase N-terminal domain-containing protein</fullName>
    </submittedName>
</protein>
<dbReference type="Gene3D" id="1.20.1280.290">
    <property type="match status" value="1"/>
</dbReference>
<dbReference type="AlphaFoldDB" id="A0A7T5R4E6"/>
<evidence type="ECO:0000256" key="1">
    <source>
        <dbReference type="SAM" id="Phobius"/>
    </source>
</evidence>
<feature type="transmembrane region" description="Helical" evidence="1">
    <location>
        <begin position="70"/>
        <end position="88"/>
    </location>
</feature>
<dbReference type="SMART" id="SM01259">
    <property type="entry name" value="LAB_N"/>
    <property type="match status" value="1"/>
</dbReference>
<evidence type="ECO:0000313" key="3">
    <source>
        <dbReference type="EMBL" id="QQG37355.1"/>
    </source>
</evidence>
<keyword evidence="1" id="KW-1133">Transmembrane helix</keyword>
<dbReference type="EMBL" id="CP066681">
    <property type="protein sequence ID" value="QQG37355.1"/>
    <property type="molecule type" value="Genomic_DNA"/>
</dbReference>
<dbReference type="InterPro" id="IPR014546">
    <property type="entry name" value="UCP028440_lipidA_biosyn"/>
</dbReference>
<keyword evidence="1" id="KW-0472">Membrane</keyword>